<dbReference type="Proteomes" id="UP001403385">
    <property type="component" value="Unassembled WGS sequence"/>
</dbReference>
<reference evidence="7 8" key="1">
    <citation type="submission" date="2024-04" db="EMBL/GenBank/DDBJ databases">
        <title>Novel genus in family Flammeovirgaceae.</title>
        <authorList>
            <person name="Nguyen T.H."/>
            <person name="Vuong T.Q."/>
            <person name="Le H."/>
            <person name="Kim S.-G."/>
        </authorList>
    </citation>
    <scope>NUCLEOTIDE SEQUENCE [LARGE SCALE GENOMIC DNA]</scope>
    <source>
        <strain evidence="7 8">JCM 23209</strain>
    </source>
</reference>
<proteinExistence type="inferred from homology"/>
<dbReference type="Pfam" id="PF13088">
    <property type="entry name" value="BNR_2"/>
    <property type="match status" value="1"/>
</dbReference>
<dbReference type="PANTHER" id="PTHR10628">
    <property type="entry name" value="SIALIDASE"/>
    <property type="match status" value="1"/>
</dbReference>
<evidence type="ECO:0000256" key="3">
    <source>
        <dbReference type="ARBA" id="ARBA00012733"/>
    </source>
</evidence>
<organism evidence="7 8">
    <name type="scientific">Rapidithrix thailandica</name>
    <dbReference type="NCBI Taxonomy" id="413964"/>
    <lineage>
        <taxon>Bacteria</taxon>
        <taxon>Pseudomonadati</taxon>
        <taxon>Bacteroidota</taxon>
        <taxon>Cytophagia</taxon>
        <taxon>Cytophagales</taxon>
        <taxon>Flammeovirgaceae</taxon>
        <taxon>Rapidithrix</taxon>
    </lineage>
</organism>
<dbReference type="Gene3D" id="2.60.40.1290">
    <property type="match status" value="2"/>
</dbReference>
<comment type="caution">
    <text evidence="7">The sequence shown here is derived from an EMBL/GenBank/DDBJ whole genome shotgun (WGS) entry which is preliminary data.</text>
</comment>
<dbReference type="InterPro" id="IPR008377">
    <property type="entry name" value="Sialidase_trypan"/>
</dbReference>
<comment type="similarity">
    <text evidence="2">Belongs to the glycosyl hydrolase 33 family.</text>
</comment>
<dbReference type="FunFam" id="2.120.10.10:FF:000012">
    <property type="entry name" value="Sialidase [Precursor]"/>
    <property type="match status" value="1"/>
</dbReference>
<dbReference type="GO" id="GO:0016020">
    <property type="term" value="C:membrane"/>
    <property type="evidence" value="ECO:0007669"/>
    <property type="project" value="TreeGrafter"/>
</dbReference>
<dbReference type="EC" id="3.2.1.18" evidence="3"/>
<dbReference type="GO" id="GO:0006689">
    <property type="term" value="P:ganglioside catabolic process"/>
    <property type="evidence" value="ECO:0007669"/>
    <property type="project" value="TreeGrafter"/>
</dbReference>
<dbReference type="GO" id="GO:0005737">
    <property type="term" value="C:cytoplasm"/>
    <property type="evidence" value="ECO:0007669"/>
    <property type="project" value="TreeGrafter"/>
</dbReference>
<dbReference type="InterPro" id="IPR026856">
    <property type="entry name" value="Sialidase_fam"/>
</dbReference>
<evidence type="ECO:0000256" key="4">
    <source>
        <dbReference type="ARBA" id="ARBA00022737"/>
    </source>
</evidence>
<dbReference type="InterPro" id="IPR029456">
    <property type="entry name" value="Sialidase_N"/>
</dbReference>
<dbReference type="InterPro" id="IPR011040">
    <property type="entry name" value="Sialidase"/>
</dbReference>
<accession>A0AAW9SCJ5</accession>
<feature type="domain" description="Sialidase N-terminal" evidence="6">
    <location>
        <begin position="169"/>
        <end position="249"/>
    </location>
</feature>
<dbReference type="EMBL" id="JBDKWZ010000016">
    <property type="protein sequence ID" value="MEN7550711.1"/>
    <property type="molecule type" value="Genomic_DNA"/>
</dbReference>
<evidence type="ECO:0000313" key="7">
    <source>
        <dbReference type="EMBL" id="MEN7550711.1"/>
    </source>
</evidence>
<keyword evidence="4" id="KW-0677">Repeat</keyword>
<dbReference type="CDD" id="cd15482">
    <property type="entry name" value="Sialidase_non-viral"/>
    <property type="match status" value="1"/>
</dbReference>
<dbReference type="RefSeq" id="WP_346823493.1">
    <property type="nucleotide sequence ID" value="NZ_JBDKWZ010000016.1"/>
</dbReference>
<dbReference type="PANTHER" id="PTHR10628:SF30">
    <property type="entry name" value="EXO-ALPHA-SIALIDASE"/>
    <property type="match status" value="1"/>
</dbReference>
<comment type="catalytic activity">
    <reaction evidence="1">
        <text>Hydrolysis of alpha-(2-&gt;3)-, alpha-(2-&gt;6)-, alpha-(2-&gt;8)- glycosidic linkages of terminal sialic acid residues in oligosaccharides, glycoproteins, glycolipids, colominic acid and synthetic substrates.</text>
        <dbReference type="EC" id="3.2.1.18"/>
    </reaction>
</comment>
<dbReference type="InterPro" id="IPR036278">
    <property type="entry name" value="Sialidase_sf"/>
</dbReference>
<dbReference type="PRINTS" id="PR01803">
    <property type="entry name" value="TCSIALIDASE"/>
</dbReference>
<feature type="domain" description="Sialidase" evidence="5">
    <location>
        <begin position="352"/>
        <end position="635"/>
    </location>
</feature>
<dbReference type="Gene3D" id="2.120.10.10">
    <property type="match status" value="1"/>
</dbReference>
<feature type="domain" description="Sialidase N-terminal" evidence="6">
    <location>
        <begin position="254"/>
        <end position="294"/>
    </location>
</feature>
<evidence type="ECO:0000256" key="2">
    <source>
        <dbReference type="ARBA" id="ARBA00009348"/>
    </source>
</evidence>
<evidence type="ECO:0000259" key="6">
    <source>
        <dbReference type="Pfam" id="PF14873"/>
    </source>
</evidence>
<sequence length="668" mass="73921">MGLIILTSCTSTTKQGSSVIRMIGFEDLPVGDFAKGLMGNTFLEVTKGRAEVLTQPVASGEKALKLAGPETVVEWDLSQLSTPVIGVAFRAERWSGKEPFAFTIERESQGSWSTVNLGAQKALTGRLAPFVLQFDEPAEKLRITCQAPEEAGVVLDDFTFLSGAAMQLDSVAVYRPEFPVLKSKKDNPVLQMAVYVSGISEPLQVEQFLLSRPETKRPAGVKAVRVYYTGASPDFSGQNVFAEVDLKSQKWEAYGQQTLQHGVNYFWVSYELDGQISLTDRLSALCESVLISGKAIVPKQISKERSLRTGIALRQHGEDGVDTYRIPGLATTNKGTLIAVYDIRRNSSVDLQEDIDVGMQRSTDGGETWEPMQIIMDMGEYGGKPQTENGIGDPSVLVDRNTGTIWVAGVWAHGHPGKRNWWASKPGLSPEETSQFVLVKSEDDGKTWSEPINITRQIKHPDWYLLLQGPGKGITLKDGTLVFPAQFKDHEQVPHSSLIYSTDHGKTWHMGTGAKSHTTEAQVVQLEDGSLMLNMRDDRGREEIGARSVAITRDLGKTWEEHPTSRKALPEPVCMASLIRHTYQGKEVLLFSNPHTTKGRHHMTVQLSRDEGATWPTQHHLLLDEGYGRGYSCMTSIDEETIGILYEGSQADLIFQKFQLKELLDTPQ</sequence>
<name>A0AAW9SCJ5_9BACT</name>
<evidence type="ECO:0000313" key="8">
    <source>
        <dbReference type="Proteomes" id="UP001403385"/>
    </source>
</evidence>
<dbReference type="SUPFAM" id="SSF50939">
    <property type="entry name" value="Sialidases"/>
    <property type="match status" value="1"/>
</dbReference>
<dbReference type="GO" id="GO:0004308">
    <property type="term" value="F:exo-alpha-sialidase activity"/>
    <property type="evidence" value="ECO:0007669"/>
    <property type="project" value="UniProtKB-EC"/>
</dbReference>
<dbReference type="AlphaFoldDB" id="A0AAW9SCJ5"/>
<dbReference type="Pfam" id="PF14873">
    <property type="entry name" value="BNR_assoc_N"/>
    <property type="match status" value="2"/>
</dbReference>
<protein>
    <recommendedName>
        <fullName evidence="3">exo-alpha-sialidase</fullName>
        <ecNumber evidence="3">3.2.1.18</ecNumber>
    </recommendedName>
</protein>
<dbReference type="GO" id="GO:0009313">
    <property type="term" value="P:oligosaccharide catabolic process"/>
    <property type="evidence" value="ECO:0007669"/>
    <property type="project" value="TreeGrafter"/>
</dbReference>
<gene>
    <name evidence="7" type="ORF">AAG747_22515</name>
</gene>
<evidence type="ECO:0000256" key="1">
    <source>
        <dbReference type="ARBA" id="ARBA00000427"/>
    </source>
</evidence>
<keyword evidence="8" id="KW-1185">Reference proteome</keyword>
<evidence type="ECO:0000259" key="5">
    <source>
        <dbReference type="Pfam" id="PF13088"/>
    </source>
</evidence>